<dbReference type="FunFam" id="1.10.3470.10:FF:000001">
    <property type="entry name" value="Vitamin B12 ABC transporter permease BtuC"/>
    <property type="match status" value="1"/>
</dbReference>
<evidence type="ECO:0000256" key="5">
    <source>
        <dbReference type="ARBA" id="ARBA00022692"/>
    </source>
</evidence>
<feature type="transmembrane region" description="Helical" evidence="8">
    <location>
        <begin position="198"/>
        <end position="219"/>
    </location>
</feature>
<dbReference type="GO" id="GO:0022857">
    <property type="term" value="F:transmembrane transporter activity"/>
    <property type="evidence" value="ECO:0007669"/>
    <property type="project" value="InterPro"/>
</dbReference>
<dbReference type="Pfam" id="PF01032">
    <property type="entry name" value="FecCD"/>
    <property type="match status" value="1"/>
</dbReference>
<evidence type="ECO:0000256" key="3">
    <source>
        <dbReference type="ARBA" id="ARBA00022448"/>
    </source>
</evidence>
<evidence type="ECO:0000256" key="6">
    <source>
        <dbReference type="ARBA" id="ARBA00022989"/>
    </source>
</evidence>
<keyword evidence="4" id="KW-1003">Cell membrane</keyword>
<dbReference type="RefSeq" id="WP_212774055.1">
    <property type="nucleotide sequence ID" value="NZ_AP024601.1"/>
</dbReference>
<keyword evidence="6 8" id="KW-1133">Transmembrane helix</keyword>
<feature type="transmembrane region" description="Helical" evidence="8">
    <location>
        <begin position="119"/>
        <end position="140"/>
    </location>
</feature>
<dbReference type="CDD" id="cd06550">
    <property type="entry name" value="TM_ABC_iron-siderophores_like"/>
    <property type="match status" value="1"/>
</dbReference>
<feature type="transmembrane region" description="Helical" evidence="8">
    <location>
        <begin position="308"/>
        <end position="326"/>
    </location>
</feature>
<evidence type="ECO:0000256" key="2">
    <source>
        <dbReference type="ARBA" id="ARBA00007935"/>
    </source>
</evidence>
<dbReference type="AlphaFoldDB" id="A0A8D5UED9"/>
<comment type="subcellular location">
    <subcellularLocation>
        <location evidence="1">Cell membrane</location>
        <topology evidence="1">Multi-pass membrane protein</topology>
    </subcellularLocation>
</comment>
<feature type="transmembrane region" description="Helical" evidence="8">
    <location>
        <begin position="95"/>
        <end position="113"/>
    </location>
</feature>
<evidence type="ECO:0000256" key="4">
    <source>
        <dbReference type="ARBA" id="ARBA00022475"/>
    </source>
</evidence>
<dbReference type="PANTHER" id="PTHR30472">
    <property type="entry name" value="FERRIC ENTEROBACTIN TRANSPORT SYSTEM PERMEASE PROTEIN"/>
    <property type="match status" value="1"/>
</dbReference>
<dbReference type="PANTHER" id="PTHR30472:SF24">
    <property type="entry name" value="FERRIC ENTEROBACTIN TRANSPORT SYSTEM PERMEASE PROTEIN FEPG"/>
    <property type="match status" value="1"/>
</dbReference>
<proteinExistence type="inferred from homology"/>
<evidence type="ECO:0000256" key="7">
    <source>
        <dbReference type="ARBA" id="ARBA00023136"/>
    </source>
</evidence>
<dbReference type="InterPro" id="IPR037294">
    <property type="entry name" value="ABC_BtuC-like"/>
</dbReference>
<evidence type="ECO:0000256" key="1">
    <source>
        <dbReference type="ARBA" id="ARBA00004651"/>
    </source>
</evidence>
<dbReference type="KEGG" id="pabs:JIR001_05060"/>
<dbReference type="EMBL" id="AP024601">
    <property type="protein sequence ID" value="BCU80723.1"/>
    <property type="molecule type" value="Genomic_DNA"/>
</dbReference>
<reference evidence="9" key="2">
    <citation type="journal article" date="2021" name="Microbiol. Resour. Announc.">
        <title>Complete Genome Sequence of Polycladomyces abyssicola JIR-001T, Isolated from Hemipelagic Sediment in Deep Seawater.</title>
        <authorList>
            <person name="Tsubouchi T."/>
            <person name="Kaneko Y."/>
        </authorList>
    </citation>
    <scope>NUCLEOTIDE SEQUENCE</scope>
    <source>
        <strain evidence="9">JIR-001</strain>
    </source>
</reference>
<comment type="similarity">
    <text evidence="2">Belongs to the binding-protein-dependent transport system permease family. FecCD subfamily.</text>
</comment>
<dbReference type="Proteomes" id="UP000677436">
    <property type="component" value="Chromosome"/>
</dbReference>
<feature type="transmembrane region" description="Helical" evidence="8">
    <location>
        <begin position="239"/>
        <end position="268"/>
    </location>
</feature>
<name>A0A8D5UED9_9BACL</name>
<keyword evidence="7 8" id="KW-0472">Membrane</keyword>
<keyword evidence="3" id="KW-0813">Transport</keyword>
<organism evidence="9 10">
    <name type="scientific">Polycladomyces abyssicola</name>
    <dbReference type="NCBI Taxonomy" id="1125966"/>
    <lineage>
        <taxon>Bacteria</taxon>
        <taxon>Bacillati</taxon>
        <taxon>Bacillota</taxon>
        <taxon>Bacilli</taxon>
        <taxon>Bacillales</taxon>
        <taxon>Thermoactinomycetaceae</taxon>
        <taxon>Polycladomyces</taxon>
    </lineage>
</organism>
<evidence type="ECO:0000313" key="9">
    <source>
        <dbReference type="EMBL" id="BCU80723.1"/>
    </source>
</evidence>
<keyword evidence="5 8" id="KW-0812">Transmembrane</keyword>
<dbReference type="GO" id="GO:0033214">
    <property type="term" value="P:siderophore-iron import into cell"/>
    <property type="evidence" value="ECO:0007669"/>
    <property type="project" value="TreeGrafter"/>
</dbReference>
<reference evidence="9" key="1">
    <citation type="journal article" date="2013" name="Int. J. Syst. Evol. Microbiol.">
        <title>Polycladomyces abyssicola gen. nov., sp. nov., a thermophilic filamentous bacterium isolated from hemipelagic sediment.</title>
        <authorList>
            <person name="Tsubouchi T."/>
            <person name="Shimane Y."/>
            <person name="Mori K."/>
            <person name="Usui K."/>
            <person name="Hiraki T."/>
            <person name="Tame A."/>
            <person name="Uematsu K."/>
            <person name="Maruyama T."/>
            <person name="Hatada Y."/>
        </authorList>
    </citation>
    <scope>NUCLEOTIDE SEQUENCE</scope>
    <source>
        <strain evidence="9">JIR-001</strain>
    </source>
</reference>
<sequence length="331" mass="34629">MKSLIQLNRSWWLILFLFVLMLVASIASTALGAVKLSLYDAFAVWFGDASPQAQFIIEEMRLPRTFIALLAGGCLAMSGGIFQAITRNSLASPDLIGISAGAGLGAVILILLAPSSPPGLLPLFAFAGGLLTAVVIYLLAWQKGVESTRLILIGIAVSSVCLAARDAVVLKAPDELDSALFWLAGSVWGKGSEQLSGVWIWAVALLGLGLWTARTLNVLQLGDETAKGLGIHVERTRLLITAIGVGLAGCAVAVAGNIGFVGLIAPHMARLLVGSDMKKILPASAILGALLTVAADTVGRVLIAPSEIPAGIFTSLIGCPYSLWLLRLERR</sequence>
<protein>
    <submittedName>
        <fullName evidence="9">Fe(3+)-citrate import system permease protein YfmE</fullName>
    </submittedName>
</protein>
<keyword evidence="10" id="KW-1185">Reference proteome</keyword>
<feature type="transmembrane region" description="Helical" evidence="8">
    <location>
        <begin position="280"/>
        <end position="302"/>
    </location>
</feature>
<gene>
    <name evidence="9" type="primary">yfmE</name>
    <name evidence="9" type="ORF">JIR001_05060</name>
</gene>
<dbReference type="InterPro" id="IPR000522">
    <property type="entry name" value="ABC_transptr_permease_BtuC"/>
</dbReference>
<dbReference type="SUPFAM" id="SSF81345">
    <property type="entry name" value="ABC transporter involved in vitamin B12 uptake, BtuC"/>
    <property type="match status" value="1"/>
</dbReference>
<dbReference type="GO" id="GO:0005886">
    <property type="term" value="C:plasma membrane"/>
    <property type="evidence" value="ECO:0007669"/>
    <property type="project" value="UniProtKB-SubCell"/>
</dbReference>
<accession>A0A8D5UED9</accession>
<feature type="transmembrane region" description="Helical" evidence="8">
    <location>
        <begin position="65"/>
        <end position="83"/>
    </location>
</feature>
<evidence type="ECO:0000256" key="8">
    <source>
        <dbReference type="SAM" id="Phobius"/>
    </source>
</evidence>
<evidence type="ECO:0000313" key="10">
    <source>
        <dbReference type="Proteomes" id="UP000677436"/>
    </source>
</evidence>
<dbReference type="Gene3D" id="1.10.3470.10">
    <property type="entry name" value="ABC transporter involved in vitamin B12 uptake, BtuC"/>
    <property type="match status" value="1"/>
</dbReference>